<comment type="caution">
    <text evidence="3">The sequence shown here is derived from an EMBL/GenBank/DDBJ whole genome shotgun (WGS) entry which is preliminary data.</text>
</comment>
<feature type="compositionally biased region" description="Polar residues" evidence="1">
    <location>
        <begin position="273"/>
        <end position="285"/>
    </location>
</feature>
<feature type="region of interest" description="Disordered" evidence="1">
    <location>
        <begin position="188"/>
        <end position="346"/>
    </location>
</feature>
<organism evidence="3 4">
    <name type="scientific">Lolium multiflorum</name>
    <name type="common">Italian ryegrass</name>
    <name type="synonym">Lolium perenne subsp. multiflorum</name>
    <dbReference type="NCBI Taxonomy" id="4521"/>
    <lineage>
        <taxon>Eukaryota</taxon>
        <taxon>Viridiplantae</taxon>
        <taxon>Streptophyta</taxon>
        <taxon>Embryophyta</taxon>
        <taxon>Tracheophyta</taxon>
        <taxon>Spermatophyta</taxon>
        <taxon>Magnoliopsida</taxon>
        <taxon>Liliopsida</taxon>
        <taxon>Poales</taxon>
        <taxon>Poaceae</taxon>
        <taxon>BOP clade</taxon>
        <taxon>Pooideae</taxon>
        <taxon>Poodae</taxon>
        <taxon>Poeae</taxon>
        <taxon>Poeae Chloroplast Group 2 (Poeae type)</taxon>
        <taxon>Loliodinae</taxon>
        <taxon>Loliinae</taxon>
        <taxon>Lolium</taxon>
    </lineage>
</organism>
<dbReference type="PANTHER" id="PTHR33026">
    <property type="entry name" value="OS06G0360600 PROTEIN"/>
    <property type="match status" value="1"/>
</dbReference>
<proteinExistence type="predicted"/>
<protein>
    <recommendedName>
        <fullName evidence="2">Transposase (putative) gypsy type domain-containing protein</fullName>
    </recommendedName>
</protein>
<evidence type="ECO:0000256" key="1">
    <source>
        <dbReference type="SAM" id="MobiDB-lite"/>
    </source>
</evidence>
<reference evidence="3" key="1">
    <citation type="submission" date="2023-07" db="EMBL/GenBank/DDBJ databases">
        <title>A chromosome-level genome assembly of Lolium multiflorum.</title>
        <authorList>
            <person name="Chen Y."/>
            <person name="Copetti D."/>
            <person name="Kolliker R."/>
            <person name="Studer B."/>
        </authorList>
    </citation>
    <scope>NUCLEOTIDE SEQUENCE</scope>
    <source>
        <strain evidence="3">02402/16</strain>
        <tissue evidence="3">Leaf</tissue>
    </source>
</reference>
<evidence type="ECO:0000259" key="2">
    <source>
        <dbReference type="Pfam" id="PF04195"/>
    </source>
</evidence>
<keyword evidence="4" id="KW-1185">Reference proteome</keyword>
<dbReference type="PANTHER" id="PTHR33026:SF7">
    <property type="entry name" value="OS03G0100275 PROTEIN"/>
    <property type="match status" value="1"/>
</dbReference>
<gene>
    <name evidence="3" type="ORF">QYE76_069147</name>
</gene>
<dbReference type="Proteomes" id="UP001231189">
    <property type="component" value="Unassembled WGS sequence"/>
</dbReference>
<accession>A0AAD8SHN4</accession>
<dbReference type="AlphaFoldDB" id="A0AAD8SHN4"/>
<feature type="domain" description="Transposase (putative) gypsy type" evidence="2">
    <location>
        <begin position="85"/>
        <end position="152"/>
    </location>
</feature>
<sequence length="346" mass="37986">MSAGAHRGARFSFFAKIAQRRPHSVLGRTSVSAPSSPFAATDRLLAELRRNLRSVEPQDFRRRPQVMYRISGDELEPAPEEGEVVVFAAHFERGFGLPVSDFFRQFLNFYKLQPHHLPGNAVFYLSSYVSFMEAFVGLLPTVDTFARFYNLRINSVQDPADWNPQALESVTPLAAQVGPEWENRVRAQASRVRKAPEPVADASPSVAPPAKRVKKSSLGPFERKCKNKIPTSTGAALELTRSAPGMRPETPADTVRATPPPRQSPVPSGAGKSPSSLRGSNTSSGRAAPKPTNSRTEEEFFSPPDYQDTDASDMGVGSDVVERSEPLVPPVQENKKKTSCFLPRLP</sequence>
<dbReference type="EMBL" id="JAUUTY010000004">
    <property type="protein sequence ID" value="KAK1651342.1"/>
    <property type="molecule type" value="Genomic_DNA"/>
</dbReference>
<name>A0AAD8SHN4_LOLMU</name>
<evidence type="ECO:0000313" key="4">
    <source>
        <dbReference type="Proteomes" id="UP001231189"/>
    </source>
</evidence>
<dbReference type="Pfam" id="PF04195">
    <property type="entry name" value="Transposase_28"/>
    <property type="match status" value="1"/>
</dbReference>
<dbReference type="InterPro" id="IPR007321">
    <property type="entry name" value="Transposase_28"/>
</dbReference>
<feature type="compositionally biased region" description="Low complexity" evidence="1">
    <location>
        <begin position="197"/>
        <end position="210"/>
    </location>
</feature>
<evidence type="ECO:0000313" key="3">
    <source>
        <dbReference type="EMBL" id="KAK1651342.1"/>
    </source>
</evidence>